<evidence type="ECO:0000256" key="1">
    <source>
        <dbReference type="SAM" id="Coils"/>
    </source>
</evidence>
<proteinExistence type="predicted"/>
<dbReference type="OrthoDB" id="2971140at2"/>
<evidence type="ECO:0000256" key="2">
    <source>
        <dbReference type="SAM" id="Phobius"/>
    </source>
</evidence>
<dbReference type="EMBL" id="VOQF01000007">
    <property type="protein sequence ID" value="TXC90099.1"/>
    <property type="molecule type" value="Genomic_DNA"/>
</dbReference>
<dbReference type="RefSeq" id="WP_146949169.1">
    <property type="nucleotide sequence ID" value="NZ_VOQF01000007.1"/>
</dbReference>
<comment type="caution">
    <text evidence="3">The sequence shown here is derived from an EMBL/GenBank/DDBJ whole genome shotgun (WGS) entry which is preliminary data.</text>
</comment>
<keyword evidence="2" id="KW-0812">Transmembrane</keyword>
<sequence length="193" mass="22008">MLAEINLLPQKQKRDYTNLLIAASLIVIIITTVMIIVSLGNQKNKEISALEQEYTLAQKQTEVLQQQANQSNASSAVSELEKAISWSEKYPVDFVPILNELTKILPEKGYFYGLDYENSSSLNLLIQFESSREAAFYLSRLKELEILETVKLSTVETVTLQNEDETVPRYLATYQLLIDRTVLKAIQEEDNEK</sequence>
<evidence type="ECO:0000313" key="4">
    <source>
        <dbReference type="Proteomes" id="UP000321363"/>
    </source>
</evidence>
<gene>
    <name evidence="3" type="ORF">FS935_13625</name>
</gene>
<feature type="transmembrane region" description="Helical" evidence="2">
    <location>
        <begin position="20"/>
        <end position="40"/>
    </location>
</feature>
<organism evidence="3 4">
    <name type="scientific">Metabacillus litoralis</name>
    <dbReference type="NCBI Taxonomy" id="152268"/>
    <lineage>
        <taxon>Bacteria</taxon>
        <taxon>Bacillati</taxon>
        <taxon>Bacillota</taxon>
        <taxon>Bacilli</taxon>
        <taxon>Bacillales</taxon>
        <taxon>Bacillaceae</taxon>
        <taxon>Metabacillus</taxon>
    </lineage>
</organism>
<keyword evidence="1" id="KW-0175">Coiled coil</keyword>
<keyword evidence="2" id="KW-1133">Transmembrane helix</keyword>
<dbReference type="Proteomes" id="UP000321363">
    <property type="component" value="Unassembled WGS sequence"/>
</dbReference>
<reference evidence="3 4" key="1">
    <citation type="journal article" date="2005" name="Int. J. Syst. Evol. Microbiol.">
        <title>Bacillus litoralis sp. nov., isolated from a tidal flat of the Yellow Sea in Korea.</title>
        <authorList>
            <person name="Yoon J.H."/>
            <person name="Oh T.K."/>
        </authorList>
    </citation>
    <scope>NUCLEOTIDE SEQUENCE [LARGE SCALE GENOMIC DNA]</scope>
    <source>
        <strain evidence="3 4">SW-211</strain>
    </source>
</reference>
<accession>A0A5C6VZP5</accession>
<protein>
    <recommendedName>
        <fullName evidence="5">PilN domain-containing protein</fullName>
    </recommendedName>
</protein>
<name>A0A5C6VZP5_9BACI</name>
<keyword evidence="4" id="KW-1185">Reference proteome</keyword>
<keyword evidence="2" id="KW-0472">Membrane</keyword>
<dbReference type="AlphaFoldDB" id="A0A5C6VZP5"/>
<feature type="coiled-coil region" evidence="1">
    <location>
        <begin position="40"/>
        <end position="67"/>
    </location>
</feature>
<evidence type="ECO:0000313" key="3">
    <source>
        <dbReference type="EMBL" id="TXC90099.1"/>
    </source>
</evidence>
<evidence type="ECO:0008006" key="5">
    <source>
        <dbReference type="Google" id="ProtNLM"/>
    </source>
</evidence>